<comment type="caution">
    <text evidence="2">The sequence shown here is derived from an EMBL/GenBank/DDBJ whole genome shotgun (WGS) entry which is preliminary data.</text>
</comment>
<reference evidence="2" key="1">
    <citation type="submission" date="2023-06" db="EMBL/GenBank/DDBJ databases">
        <title>Genome-scale phylogeny and comparative genomics of the fungal order Sordariales.</title>
        <authorList>
            <consortium name="Lawrence Berkeley National Laboratory"/>
            <person name="Hensen N."/>
            <person name="Bonometti L."/>
            <person name="Westerberg I."/>
            <person name="Brannstrom I.O."/>
            <person name="Guillou S."/>
            <person name="Cros-Aarteil S."/>
            <person name="Calhoun S."/>
            <person name="Haridas S."/>
            <person name="Kuo A."/>
            <person name="Mondo S."/>
            <person name="Pangilinan J."/>
            <person name="Riley R."/>
            <person name="Labutti K."/>
            <person name="Andreopoulos B."/>
            <person name="Lipzen A."/>
            <person name="Chen C."/>
            <person name="Yanf M."/>
            <person name="Daum C."/>
            <person name="Ng V."/>
            <person name="Clum A."/>
            <person name="Steindorff A."/>
            <person name="Ohm R."/>
            <person name="Martin F."/>
            <person name="Silar P."/>
            <person name="Natvig D."/>
            <person name="Lalanne C."/>
            <person name="Gautier V."/>
            <person name="Ament-Velasquez S.L."/>
            <person name="Kruys A."/>
            <person name="Hutchinson M.I."/>
            <person name="Powell A.J."/>
            <person name="Barry K."/>
            <person name="Miller A.N."/>
            <person name="Grigoriev I.V."/>
            <person name="Debuchy R."/>
            <person name="Gladieux P."/>
            <person name="Thoren M.H."/>
            <person name="Johannesson H."/>
        </authorList>
    </citation>
    <scope>NUCLEOTIDE SEQUENCE</scope>
    <source>
        <strain evidence="2">8032-3</strain>
    </source>
</reference>
<name>A0AAJ0FI26_9PEZI</name>
<feature type="compositionally biased region" description="Acidic residues" evidence="1">
    <location>
        <begin position="117"/>
        <end position="131"/>
    </location>
</feature>
<gene>
    <name evidence="2" type="ORF">QBC33DRAFT_548400</name>
</gene>
<dbReference type="Proteomes" id="UP001244011">
    <property type="component" value="Unassembled WGS sequence"/>
</dbReference>
<evidence type="ECO:0000256" key="1">
    <source>
        <dbReference type="SAM" id="MobiDB-lite"/>
    </source>
</evidence>
<keyword evidence="3" id="KW-1185">Reference proteome</keyword>
<dbReference type="GeneID" id="85312029"/>
<protein>
    <submittedName>
        <fullName evidence="2">Uncharacterized protein</fullName>
    </submittedName>
</protein>
<dbReference type="AlphaFoldDB" id="A0AAJ0FI26"/>
<feature type="compositionally biased region" description="Pro residues" evidence="1">
    <location>
        <begin position="167"/>
        <end position="176"/>
    </location>
</feature>
<accession>A0AAJ0FI26</accession>
<dbReference type="EMBL" id="MU839023">
    <property type="protein sequence ID" value="KAK1763948.1"/>
    <property type="molecule type" value="Genomic_DNA"/>
</dbReference>
<organism evidence="2 3">
    <name type="scientific">Phialemonium atrogriseum</name>
    <dbReference type="NCBI Taxonomy" id="1093897"/>
    <lineage>
        <taxon>Eukaryota</taxon>
        <taxon>Fungi</taxon>
        <taxon>Dikarya</taxon>
        <taxon>Ascomycota</taxon>
        <taxon>Pezizomycotina</taxon>
        <taxon>Sordariomycetes</taxon>
        <taxon>Sordariomycetidae</taxon>
        <taxon>Cephalothecales</taxon>
        <taxon>Cephalothecaceae</taxon>
        <taxon>Phialemonium</taxon>
    </lineage>
</organism>
<feature type="region of interest" description="Disordered" evidence="1">
    <location>
        <begin position="106"/>
        <end position="176"/>
    </location>
</feature>
<evidence type="ECO:0000313" key="3">
    <source>
        <dbReference type="Proteomes" id="UP001244011"/>
    </source>
</evidence>
<dbReference type="RefSeq" id="XP_060280161.1">
    <property type="nucleotide sequence ID" value="XM_060428842.1"/>
</dbReference>
<proteinExistence type="predicted"/>
<sequence length="176" mass="19416">MPTLTRIHFYFHFPRATSPRALSSRLGTVHYHPGRICALHSSSRLHKTLDPISSTEPSTLGDHLSAQQWLKWQHCHTQDVRLAPRATHAQVAAEQVPLRAAYAASDDNITRRRSPTESEEDVVADRSDDDPLPPGAHHTIRLPAGEAAPRPTESEEDVAADRSEDNPLPPGVRGPV</sequence>
<evidence type="ECO:0000313" key="2">
    <source>
        <dbReference type="EMBL" id="KAK1763948.1"/>
    </source>
</evidence>